<keyword evidence="2" id="KW-1185">Reference proteome</keyword>
<name>A0ABY8WD67_9ACTN</name>
<evidence type="ECO:0000313" key="2">
    <source>
        <dbReference type="Proteomes" id="UP001240150"/>
    </source>
</evidence>
<dbReference type="Proteomes" id="UP001240150">
    <property type="component" value="Chromosome"/>
</dbReference>
<gene>
    <name evidence="1" type="ORF">ACTOB_007912</name>
</gene>
<dbReference type="RefSeq" id="WP_284917093.1">
    <property type="nucleotide sequence ID" value="NZ_CP126980.1"/>
</dbReference>
<sequence length="58" mass="6752">MTMTATVIDDQERERRLREALCLWCSVPLPADASYQREFCGATCRQRNHRALKRAGLR</sequence>
<evidence type="ECO:0000313" key="1">
    <source>
        <dbReference type="EMBL" id="WIM95781.1"/>
    </source>
</evidence>
<accession>A0ABY8WD67</accession>
<reference evidence="1 2" key="1">
    <citation type="submission" date="2023-06" db="EMBL/GenBank/DDBJ databases">
        <authorList>
            <person name="Yushchuk O."/>
            <person name="Binda E."/>
            <person name="Ruckert-Reed C."/>
            <person name="Fedorenko V."/>
            <person name="Kalinowski J."/>
            <person name="Marinelli F."/>
        </authorList>
    </citation>
    <scope>NUCLEOTIDE SEQUENCE [LARGE SCALE GENOMIC DNA]</scope>
    <source>
        <strain evidence="1 2">NRRL 3884</strain>
    </source>
</reference>
<dbReference type="EMBL" id="CP126980">
    <property type="protein sequence ID" value="WIM95781.1"/>
    <property type="molecule type" value="Genomic_DNA"/>
</dbReference>
<protein>
    <submittedName>
        <fullName evidence="1">Uncharacterized protein</fullName>
    </submittedName>
</protein>
<proteinExistence type="predicted"/>
<organism evidence="1 2">
    <name type="scientific">Actinoplanes oblitus</name>
    <dbReference type="NCBI Taxonomy" id="3040509"/>
    <lineage>
        <taxon>Bacteria</taxon>
        <taxon>Bacillati</taxon>
        <taxon>Actinomycetota</taxon>
        <taxon>Actinomycetes</taxon>
        <taxon>Micromonosporales</taxon>
        <taxon>Micromonosporaceae</taxon>
        <taxon>Actinoplanes</taxon>
    </lineage>
</organism>